<dbReference type="EMBL" id="CP023284">
    <property type="protein sequence ID" value="ATA53298.1"/>
    <property type="molecule type" value="Genomic_DNA"/>
</dbReference>
<gene>
    <name evidence="1" type="ORF">CKY39_08815</name>
</gene>
<dbReference type="PANTHER" id="PTHR33987:SF1">
    <property type="entry name" value="CALCINEURIN-LIKE METALLO-PHOSPHOESTERASE SUPERFAMILY PROTEIN"/>
    <property type="match status" value="1"/>
</dbReference>
<evidence type="ECO:0008006" key="3">
    <source>
        <dbReference type="Google" id="ProtNLM"/>
    </source>
</evidence>
<dbReference type="AlphaFoldDB" id="A0A250DG14"/>
<dbReference type="Gene3D" id="3.60.21.70">
    <property type="entry name" value="PhoD-like phosphatase"/>
    <property type="match status" value="1"/>
</dbReference>
<dbReference type="KEGG" id="vbo:CKY39_08815"/>
<protein>
    <recommendedName>
        <fullName evidence="3">PhoD-like phosphatase metallophosphatase domain-containing protein</fullName>
    </recommendedName>
</protein>
<dbReference type="InterPro" id="IPR038607">
    <property type="entry name" value="PhoD-like_sf"/>
</dbReference>
<dbReference type="InterPro" id="IPR029052">
    <property type="entry name" value="Metallo-depent_PP-like"/>
</dbReference>
<evidence type="ECO:0000313" key="1">
    <source>
        <dbReference type="EMBL" id="ATA53298.1"/>
    </source>
</evidence>
<dbReference type="Proteomes" id="UP000217154">
    <property type="component" value="Chromosome"/>
</dbReference>
<dbReference type="RefSeq" id="WP_095744149.1">
    <property type="nucleotide sequence ID" value="NZ_CP023284.1"/>
</dbReference>
<dbReference type="PANTHER" id="PTHR33987">
    <property type="entry name" value="CALCINEURIN-LIKE METALLO-PHOSPHOESTERASE SUPERFAMILY PROTEIN"/>
    <property type="match status" value="1"/>
</dbReference>
<name>A0A250DG14_9BURK</name>
<accession>A0A250DG14</accession>
<evidence type="ECO:0000313" key="2">
    <source>
        <dbReference type="Proteomes" id="UP000217154"/>
    </source>
</evidence>
<dbReference type="SUPFAM" id="SSF56300">
    <property type="entry name" value="Metallo-dependent phosphatases"/>
    <property type="match status" value="1"/>
</dbReference>
<reference evidence="1 2" key="1">
    <citation type="submission" date="2017-09" db="EMBL/GenBank/DDBJ databases">
        <title>The diverse metabolic capabilities of V. boronicumulans make it an excellent choice for continued studies on novel biodegradation.</title>
        <authorList>
            <person name="Sun S."/>
        </authorList>
    </citation>
    <scope>NUCLEOTIDE SEQUENCE [LARGE SCALE GENOMIC DNA]</scope>
    <source>
        <strain evidence="1 2">J1</strain>
    </source>
</reference>
<sequence length="324" mass="35828">MKIAFTSCFSAQTFKEQPVWTQVGASGATHLVLLGDSAYYDADGSSMGAVKAMGANDFAIHAFGRLRDQLNQKEFAKLVRKTDLQIHPIWDDHDFLWNGACGAQIEGQPSYRHLLDPTRAAFQEYRKALDSNDPKTFPKAGDPWASGVPEPGYRPLMLSNVGDADGPVMLHLTDGRSYKTKGGEDAVLGKKQMSKLKKAIEDSDEKTVHLIASGLTFEARHGETWMDCAAEHAAILKLAEKRRILILSGDVHENRFAVPWPAGAWSLFEATSSGAALRTAVTVGALQCNWGLVDITKDQVQIELSQLNMDTRRRVIDRKKWKML</sequence>
<proteinExistence type="predicted"/>
<organism evidence="1 2">
    <name type="scientific">Variovorax boronicumulans</name>
    <dbReference type="NCBI Taxonomy" id="436515"/>
    <lineage>
        <taxon>Bacteria</taxon>
        <taxon>Pseudomonadati</taxon>
        <taxon>Pseudomonadota</taxon>
        <taxon>Betaproteobacteria</taxon>
        <taxon>Burkholderiales</taxon>
        <taxon>Comamonadaceae</taxon>
        <taxon>Variovorax</taxon>
    </lineage>
</organism>